<comment type="caution">
    <text evidence="1">The sequence shown here is derived from an EMBL/GenBank/DDBJ whole genome shotgun (WGS) entry which is preliminary data.</text>
</comment>
<accession>A0A0C1FBP9</accession>
<evidence type="ECO:0000313" key="1">
    <source>
        <dbReference type="EMBL" id="KIA90517.1"/>
    </source>
</evidence>
<dbReference type="OrthoDB" id="1028171at2"/>
<dbReference type="STRING" id="266749.SAMN05421876_101305"/>
<keyword evidence="2" id="KW-1185">Reference proteome</keyword>
<gene>
    <name evidence="1" type="ORF">OA86_01130</name>
</gene>
<proteinExistence type="predicted"/>
<protein>
    <submittedName>
        <fullName evidence="1">Uncharacterized protein</fullName>
    </submittedName>
</protein>
<dbReference type="Proteomes" id="UP000031473">
    <property type="component" value="Unassembled WGS sequence"/>
</dbReference>
<evidence type="ECO:0000313" key="2">
    <source>
        <dbReference type="Proteomes" id="UP000031473"/>
    </source>
</evidence>
<name>A0A0C1FBP9_9FLAO</name>
<reference evidence="1 2" key="1">
    <citation type="submission" date="2014-10" db="EMBL/GenBank/DDBJ databases">
        <title>Kaistella jeonii genome.</title>
        <authorList>
            <person name="Clayton J.T."/>
            <person name="Newman J.D."/>
        </authorList>
    </citation>
    <scope>NUCLEOTIDE SEQUENCE [LARGE SCALE GENOMIC DNA]</scope>
    <source>
        <strain evidence="1 2">DSM 17048</strain>
    </source>
</reference>
<sequence length="148" mass="17257">MNIFKSIINSVKTFGRNTSTEKRRDRFTAKQIQLDDLGEELNLVLEGKTDFNFTGINANGYDSFFFVRNDQNFNLEFRALKKIQLPYLELLEKFALKNNIKFETENLDRIPYLSLKTNTSITETVDLAKRIQKEVFGNNDSTLYKVIP</sequence>
<organism evidence="1 2">
    <name type="scientific">Kaistella jeonii</name>
    <dbReference type="NCBI Taxonomy" id="266749"/>
    <lineage>
        <taxon>Bacteria</taxon>
        <taxon>Pseudomonadati</taxon>
        <taxon>Bacteroidota</taxon>
        <taxon>Flavobacteriia</taxon>
        <taxon>Flavobacteriales</taxon>
        <taxon>Weeksellaceae</taxon>
        <taxon>Chryseobacterium group</taxon>
        <taxon>Kaistella</taxon>
    </lineage>
</organism>
<dbReference type="EMBL" id="JSYL01000001">
    <property type="protein sequence ID" value="KIA90517.1"/>
    <property type="molecule type" value="Genomic_DNA"/>
</dbReference>
<dbReference type="AlphaFoldDB" id="A0A0C1FBP9"/>
<dbReference type="RefSeq" id="WP_039347508.1">
    <property type="nucleotide sequence ID" value="NZ_FOLA01000001.1"/>
</dbReference>